<protein>
    <submittedName>
        <fullName evidence="1">Uncharacterized protein</fullName>
    </submittedName>
</protein>
<dbReference type="Proteomes" id="UP001140234">
    <property type="component" value="Unassembled WGS sequence"/>
</dbReference>
<name>A0ACC1JRN2_9FUNG</name>
<dbReference type="EMBL" id="JANBUJ010001787">
    <property type="protein sequence ID" value="KAJ2766134.1"/>
    <property type="molecule type" value="Genomic_DNA"/>
</dbReference>
<sequence>MSSSSGQDVIVMFKETASRAEKDSVLEALKQAGNEVKCELEIINGASVRLKEAQSGFAGLTDQHPSIEHIEIDGTVSTQDK</sequence>
<evidence type="ECO:0000313" key="2">
    <source>
        <dbReference type="Proteomes" id="UP001140234"/>
    </source>
</evidence>
<organism evidence="1 2">
    <name type="scientific">Coemansia nantahalensis</name>
    <dbReference type="NCBI Taxonomy" id="2789366"/>
    <lineage>
        <taxon>Eukaryota</taxon>
        <taxon>Fungi</taxon>
        <taxon>Fungi incertae sedis</taxon>
        <taxon>Zoopagomycota</taxon>
        <taxon>Kickxellomycotina</taxon>
        <taxon>Kickxellomycetes</taxon>
        <taxon>Kickxellales</taxon>
        <taxon>Kickxellaceae</taxon>
        <taxon>Coemansia</taxon>
    </lineage>
</organism>
<keyword evidence="2" id="KW-1185">Reference proteome</keyword>
<comment type="caution">
    <text evidence="1">The sequence shown here is derived from an EMBL/GenBank/DDBJ whole genome shotgun (WGS) entry which is preliminary data.</text>
</comment>
<gene>
    <name evidence="1" type="ORF">IWQ57_004497</name>
</gene>
<proteinExistence type="predicted"/>
<reference evidence="1" key="1">
    <citation type="submission" date="2022-07" db="EMBL/GenBank/DDBJ databases">
        <title>Phylogenomic reconstructions and comparative analyses of Kickxellomycotina fungi.</title>
        <authorList>
            <person name="Reynolds N.K."/>
            <person name="Stajich J.E."/>
            <person name="Barry K."/>
            <person name="Grigoriev I.V."/>
            <person name="Crous P."/>
            <person name="Smith M.E."/>
        </authorList>
    </citation>
    <scope>NUCLEOTIDE SEQUENCE</scope>
    <source>
        <strain evidence="1">CBS 109366</strain>
    </source>
</reference>
<accession>A0ACC1JRN2</accession>
<evidence type="ECO:0000313" key="1">
    <source>
        <dbReference type="EMBL" id="KAJ2766134.1"/>
    </source>
</evidence>